<reference evidence="1 2" key="1">
    <citation type="journal article" date="2018" name="PLoS ONE">
        <title>The draft genome of Kipferlia bialata reveals reductive genome evolution in fornicate parasites.</title>
        <authorList>
            <person name="Tanifuji G."/>
            <person name="Takabayashi S."/>
            <person name="Kume K."/>
            <person name="Takagi M."/>
            <person name="Nakayama T."/>
            <person name="Kamikawa R."/>
            <person name="Inagaki Y."/>
            <person name="Hashimoto T."/>
        </authorList>
    </citation>
    <scope>NUCLEOTIDE SEQUENCE [LARGE SCALE GENOMIC DNA]</scope>
    <source>
        <strain evidence="1">NY0173</strain>
    </source>
</reference>
<feature type="non-terminal residue" evidence="1">
    <location>
        <position position="35"/>
    </location>
</feature>
<keyword evidence="2" id="KW-1185">Reference proteome</keyword>
<name>A0A391NT82_9EUKA</name>
<gene>
    <name evidence="1" type="ORF">KIPB_014256</name>
</gene>
<dbReference type="Proteomes" id="UP000265618">
    <property type="component" value="Unassembled WGS sequence"/>
</dbReference>
<accession>A0A391NT82</accession>
<evidence type="ECO:0000313" key="2">
    <source>
        <dbReference type="Proteomes" id="UP000265618"/>
    </source>
</evidence>
<proteinExistence type="predicted"/>
<comment type="caution">
    <text evidence="1">The sequence shown here is derived from an EMBL/GenBank/DDBJ whole genome shotgun (WGS) entry which is preliminary data.</text>
</comment>
<protein>
    <submittedName>
        <fullName evidence="1">Uncharacterized protein</fullName>
    </submittedName>
</protein>
<dbReference type="AlphaFoldDB" id="A0A391NT82"/>
<organism evidence="1 2">
    <name type="scientific">Kipferlia bialata</name>
    <dbReference type="NCBI Taxonomy" id="797122"/>
    <lineage>
        <taxon>Eukaryota</taxon>
        <taxon>Metamonada</taxon>
        <taxon>Carpediemonas-like organisms</taxon>
        <taxon>Kipferlia</taxon>
    </lineage>
</organism>
<evidence type="ECO:0000313" key="1">
    <source>
        <dbReference type="EMBL" id="GCA64435.1"/>
    </source>
</evidence>
<sequence length="35" mass="3760">MTTCCPSIHSIGHSCPTSAHMNFKSDPLGQEVSKQ</sequence>
<dbReference type="EMBL" id="BDIP01007221">
    <property type="protein sequence ID" value="GCA64435.1"/>
    <property type="molecule type" value="Genomic_DNA"/>
</dbReference>